<feature type="transmembrane region" description="Helical" evidence="9">
    <location>
        <begin position="305"/>
        <end position="328"/>
    </location>
</feature>
<evidence type="ECO:0008006" key="12">
    <source>
        <dbReference type="Google" id="ProtNLM"/>
    </source>
</evidence>
<evidence type="ECO:0000256" key="4">
    <source>
        <dbReference type="ARBA" id="ARBA00022692"/>
    </source>
</evidence>
<comment type="similarity">
    <text evidence="2">Belongs to the SURF4 family.</text>
</comment>
<evidence type="ECO:0000256" key="9">
    <source>
        <dbReference type="SAM" id="Phobius"/>
    </source>
</evidence>
<dbReference type="PROSITE" id="PS01339">
    <property type="entry name" value="SURF4"/>
    <property type="match status" value="1"/>
</dbReference>
<dbReference type="PANTHER" id="PTHR23427:SF1">
    <property type="entry name" value="SURFEIT LOCUS PROTEIN 4"/>
    <property type="match status" value="1"/>
</dbReference>
<evidence type="ECO:0000256" key="3">
    <source>
        <dbReference type="ARBA" id="ARBA00022448"/>
    </source>
</evidence>
<feature type="transmembrane region" description="Helical" evidence="9">
    <location>
        <begin position="125"/>
        <end position="144"/>
    </location>
</feature>
<dbReference type="GO" id="GO:0015031">
    <property type="term" value="P:protein transport"/>
    <property type="evidence" value="ECO:0007669"/>
    <property type="project" value="UniProtKB-KW"/>
</dbReference>
<organism evidence="10 11">
    <name type="scientific">Frieseomelitta varia</name>
    <dbReference type="NCBI Taxonomy" id="561572"/>
    <lineage>
        <taxon>Eukaryota</taxon>
        <taxon>Metazoa</taxon>
        <taxon>Ecdysozoa</taxon>
        <taxon>Arthropoda</taxon>
        <taxon>Hexapoda</taxon>
        <taxon>Insecta</taxon>
        <taxon>Pterygota</taxon>
        <taxon>Neoptera</taxon>
        <taxon>Endopterygota</taxon>
        <taxon>Hymenoptera</taxon>
        <taxon>Apocrita</taxon>
        <taxon>Aculeata</taxon>
        <taxon>Apoidea</taxon>
        <taxon>Anthophila</taxon>
        <taxon>Apidae</taxon>
        <taxon>Frieseomelitta</taxon>
    </lineage>
</organism>
<evidence type="ECO:0000256" key="6">
    <source>
        <dbReference type="ARBA" id="ARBA00022927"/>
    </source>
</evidence>
<proteinExistence type="inferred from homology"/>
<evidence type="ECO:0000256" key="7">
    <source>
        <dbReference type="ARBA" id="ARBA00022989"/>
    </source>
</evidence>
<name>A0A833W872_9HYME</name>
<dbReference type="EMBL" id="WNWW01000514">
    <property type="protein sequence ID" value="KAF3423973.1"/>
    <property type="molecule type" value="Genomic_DNA"/>
</dbReference>
<accession>A0A833W872</accession>
<protein>
    <recommendedName>
        <fullName evidence="12">Surfeit locus protein 4</fullName>
    </recommendedName>
</protein>
<dbReference type="GO" id="GO:0005793">
    <property type="term" value="C:endoplasmic reticulum-Golgi intermediate compartment"/>
    <property type="evidence" value="ECO:0007669"/>
    <property type="project" value="TreeGrafter"/>
</dbReference>
<dbReference type="Pfam" id="PF02077">
    <property type="entry name" value="SURF4"/>
    <property type="match status" value="1"/>
</dbReference>
<evidence type="ECO:0000256" key="1">
    <source>
        <dbReference type="ARBA" id="ARBA00004477"/>
    </source>
</evidence>
<comment type="caution">
    <text evidence="10">The sequence shown here is derived from an EMBL/GenBank/DDBJ whole genome shotgun (WGS) entry which is preliminary data.</text>
</comment>
<keyword evidence="11" id="KW-1185">Reference proteome</keyword>
<evidence type="ECO:0000256" key="8">
    <source>
        <dbReference type="ARBA" id="ARBA00023136"/>
    </source>
</evidence>
<feature type="transmembrane region" description="Helical" evidence="9">
    <location>
        <begin position="231"/>
        <end position="251"/>
    </location>
</feature>
<feature type="transmembrane region" description="Helical" evidence="9">
    <location>
        <begin position="156"/>
        <end position="178"/>
    </location>
</feature>
<dbReference type="AlphaFoldDB" id="A0A833W872"/>
<dbReference type="Proteomes" id="UP000655588">
    <property type="component" value="Unassembled WGS sequence"/>
</dbReference>
<evidence type="ECO:0000256" key="5">
    <source>
        <dbReference type="ARBA" id="ARBA00022824"/>
    </source>
</evidence>
<dbReference type="InterPro" id="IPR045214">
    <property type="entry name" value="Surf1/Surf4"/>
</dbReference>
<keyword evidence="3" id="KW-0813">Transport</keyword>
<keyword evidence="8 9" id="KW-0472">Membrane</keyword>
<dbReference type="GO" id="GO:0007030">
    <property type="term" value="P:Golgi organization"/>
    <property type="evidence" value="ECO:0007669"/>
    <property type="project" value="TreeGrafter"/>
</dbReference>
<keyword evidence="6" id="KW-0653">Protein transport</keyword>
<evidence type="ECO:0000256" key="2">
    <source>
        <dbReference type="ARBA" id="ARBA00006945"/>
    </source>
</evidence>
<feature type="transmembrane region" description="Helical" evidence="9">
    <location>
        <begin position="184"/>
        <end position="200"/>
    </location>
</feature>
<evidence type="ECO:0000313" key="10">
    <source>
        <dbReference type="EMBL" id="KAF3423973.1"/>
    </source>
</evidence>
<keyword evidence="4 9" id="KW-0812">Transmembrane</keyword>
<keyword evidence="7 9" id="KW-1133">Transmembrane helix</keyword>
<gene>
    <name evidence="10" type="ORF">E2986_02809</name>
</gene>
<dbReference type="InterPro" id="IPR002995">
    <property type="entry name" value="Surf4"/>
</dbReference>
<sequence length="337" mass="38135">MKEDIVETRRFRKVASIKKIPPGTVIDLCTFEMITELYCPTTYTGSDAAPRSPHHSEELQKYRLHSVMLVSQEVVSKAEEIADQVIRNGKHILPTLARLCLIATFLEDGLRMWFQWSEQKEFMNNTWHCGAFLATIFVLVNLVGQLSGCVMVIGRWKVSIACGILFFIVVLQTLAYNILWDVTFLFRNLALIGALLLVLAESRIEGRSLFAGVPSLGDNKPKNLLQLTGRILLAFMFTTLIRFEISFLQILQDILGSSLMVLVTIGYKTKLSALLLVLLLSALNLYHNAWWTIPEYKALRDFLKYDFFQTLSVIGGLLMIVSLGPGGVSMDEHKKEW</sequence>
<comment type="subcellular location">
    <subcellularLocation>
        <location evidence="1">Endoplasmic reticulum membrane</location>
        <topology evidence="1">Multi-pass membrane protein</topology>
    </subcellularLocation>
</comment>
<dbReference type="PANTHER" id="PTHR23427">
    <property type="entry name" value="SURFEIT LOCUS PROTEIN"/>
    <property type="match status" value="1"/>
</dbReference>
<dbReference type="GO" id="GO:0005789">
    <property type="term" value="C:endoplasmic reticulum membrane"/>
    <property type="evidence" value="ECO:0007669"/>
    <property type="project" value="UniProtKB-SubCell"/>
</dbReference>
<evidence type="ECO:0000313" key="11">
    <source>
        <dbReference type="Proteomes" id="UP000655588"/>
    </source>
</evidence>
<keyword evidence="5" id="KW-0256">Endoplasmic reticulum</keyword>
<feature type="transmembrane region" description="Helical" evidence="9">
    <location>
        <begin position="271"/>
        <end position="293"/>
    </location>
</feature>
<reference evidence="10" key="1">
    <citation type="submission" date="2019-11" db="EMBL/GenBank/DDBJ databases">
        <title>The nuclear and mitochondrial genomes of Frieseomelitta varia - a highly eusocial stingless bee (Meliponini) with a permanently sterile worker caste.</title>
        <authorList>
            <person name="Freitas F.C.P."/>
            <person name="Lourenco A.P."/>
            <person name="Nunes F.M.F."/>
            <person name="Paschoal A.R."/>
            <person name="Abreu F.C.P."/>
            <person name="Barbin F.O."/>
            <person name="Bataglia L."/>
            <person name="Cardoso-Junior C.A.M."/>
            <person name="Cervoni M.S."/>
            <person name="Silva S.R."/>
            <person name="Dalarmi F."/>
            <person name="Del Lama M.A."/>
            <person name="Depintor T.S."/>
            <person name="Ferreira K.M."/>
            <person name="Goria P.S."/>
            <person name="Jaskot M.C."/>
            <person name="Lago D.C."/>
            <person name="Luna-Lucena D."/>
            <person name="Moda L.M."/>
            <person name="Nascimento L."/>
            <person name="Pedrino M."/>
            <person name="Rabico F.O."/>
            <person name="Sanches F.C."/>
            <person name="Santos D.E."/>
            <person name="Santos C.G."/>
            <person name="Vieira J."/>
            <person name="Lopes T.F."/>
            <person name="Barchuk A.R."/>
            <person name="Hartfelder K."/>
            <person name="Simoes Z.L.P."/>
            <person name="Bitondi M.M.G."/>
            <person name="Pinheiro D.G."/>
        </authorList>
    </citation>
    <scope>NUCLEOTIDE SEQUENCE</scope>
    <source>
        <strain evidence="10">USP_RPSP 00005682</strain>
        <tissue evidence="10">Whole individual</tissue>
    </source>
</reference>